<dbReference type="Proteomes" id="UP001153954">
    <property type="component" value="Unassembled WGS sequence"/>
</dbReference>
<accession>A0AAU9TJ68</accession>
<keyword evidence="2" id="KW-1185">Reference proteome</keyword>
<sequence>MPARLSEAEEVVRPYLIANTSRINGGASCRLNEERMALINQKSPSVDFHGDFPSSFTTSRGVLELMASFVAQQLMPD</sequence>
<evidence type="ECO:0000313" key="1">
    <source>
        <dbReference type="EMBL" id="CAH2086998.1"/>
    </source>
</evidence>
<reference evidence="1" key="1">
    <citation type="submission" date="2022-03" db="EMBL/GenBank/DDBJ databases">
        <authorList>
            <person name="Tunstrom K."/>
        </authorList>
    </citation>
    <scope>NUCLEOTIDE SEQUENCE</scope>
</reference>
<protein>
    <submittedName>
        <fullName evidence="1">Uncharacterized protein</fullName>
    </submittedName>
</protein>
<gene>
    <name evidence="1" type="ORF">EEDITHA_LOCUS3303</name>
</gene>
<evidence type="ECO:0000313" key="2">
    <source>
        <dbReference type="Proteomes" id="UP001153954"/>
    </source>
</evidence>
<dbReference type="EMBL" id="CAKOGL010000006">
    <property type="protein sequence ID" value="CAH2086998.1"/>
    <property type="molecule type" value="Genomic_DNA"/>
</dbReference>
<dbReference type="AlphaFoldDB" id="A0AAU9TJ68"/>
<comment type="caution">
    <text evidence="1">The sequence shown here is derived from an EMBL/GenBank/DDBJ whole genome shotgun (WGS) entry which is preliminary data.</text>
</comment>
<proteinExistence type="predicted"/>
<name>A0AAU9TJ68_EUPED</name>
<organism evidence="1 2">
    <name type="scientific">Euphydryas editha</name>
    <name type="common">Edith's checkerspot</name>
    <dbReference type="NCBI Taxonomy" id="104508"/>
    <lineage>
        <taxon>Eukaryota</taxon>
        <taxon>Metazoa</taxon>
        <taxon>Ecdysozoa</taxon>
        <taxon>Arthropoda</taxon>
        <taxon>Hexapoda</taxon>
        <taxon>Insecta</taxon>
        <taxon>Pterygota</taxon>
        <taxon>Neoptera</taxon>
        <taxon>Endopterygota</taxon>
        <taxon>Lepidoptera</taxon>
        <taxon>Glossata</taxon>
        <taxon>Ditrysia</taxon>
        <taxon>Papilionoidea</taxon>
        <taxon>Nymphalidae</taxon>
        <taxon>Nymphalinae</taxon>
        <taxon>Euphydryas</taxon>
    </lineage>
</organism>